<feature type="signal peptide" evidence="5">
    <location>
        <begin position="1"/>
        <end position="18"/>
    </location>
</feature>
<accession>A0A845MJ12</accession>
<dbReference type="PANTHER" id="PTHR30329">
    <property type="entry name" value="STATOR ELEMENT OF FLAGELLAR MOTOR COMPLEX"/>
    <property type="match status" value="1"/>
</dbReference>
<dbReference type="InterPro" id="IPR050330">
    <property type="entry name" value="Bact_OuterMem_StrucFunc"/>
</dbReference>
<dbReference type="PROSITE" id="PS51123">
    <property type="entry name" value="OMPA_2"/>
    <property type="match status" value="1"/>
</dbReference>
<gene>
    <name evidence="7" type="ORF">GQF03_13295</name>
</gene>
<evidence type="ECO:0000256" key="2">
    <source>
        <dbReference type="ARBA" id="ARBA00023136"/>
    </source>
</evidence>
<dbReference type="PANTHER" id="PTHR30329:SF21">
    <property type="entry name" value="LIPOPROTEIN YIAD-RELATED"/>
    <property type="match status" value="1"/>
</dbReference>
<keyword evidence="5" id="KW-0732">Signal</keyword>
<dbReference type="InterPro" id="IPR006664">
    <property type="entry name" value="OMP_bac"/>
</dbReference>
<dbReference type="GO" id="GO:0009279">
    <property type="term" value="C:cell outer membrane"/>
    <property type="evidence" value="ECO:0007669"/>
    <property type="project" value="UniProtKB-SubCell"/>
</dbReference>
<comment type="caution">
    <text evidence="7">The sequence shown here is derived from an EMBL/GenBank/DDBJ whole genome shotgun (WGS) entry which is preliminary data.</text>
</comment>
<dbReference type="RefSeq" id="WP_161339786.1">
    <property type="nucleotide sequence ID" value="NZ_JBHSDG010000003.1"/>
</dbReference>
<proteinExistence type="predicted"/>
<protein>
    <submittedName>
        <fullName evidence="7">OmpA family protein</fullName>
    </submittedName>
</protein>
<name>A0A845MJ12_9PROT</name>
<dbReference type="CDD" id="cd07185">
    <property type="entry name" value="OmpA_C-like"/>
    <property type="match status" value="1"/>
</dbReference>
<dbReference type="Pfam" id="PF00691">
    <property type="entry name" value="OmpA"/>
    <property type="match status" value="1"/>
</dbReference>
<dbReference type="PROSITE" id="PS51257">
    <property type="entry name" value="PROKAR_LIPOPROTEIN"/>
    <property type="match status" value="1"/>
</dbReference>
<feature type="chain" id="PRO_5032716034" evidence="5">
    <location>
        <begin position="19"/>
        <end position="292"/>
    </location>
</feature>
<evidence type="ECO:0000313" key="8">
    <source>
        <dbReference type="Proteomes" id="UP000445696"/>
    </source>
</evidence>
<dbReference type="InterPro" id="IPR006665">
    <property type="entry name" value="OmpA-like"/>
</dbReference>
<keyword evidence="3" id="KW-0998">Cell outer membrane</keyword>
<dbReference type="SUPFAM" id="SSF103088">
    <property type="entry name" value="OmpA-like"/>
    <property type="match status" value="1"/>
</dbReference>
<dbReference type="OrthoDB" id="9814546at2"/>
<reference evidence="7 8" key="1">
    <citation type="journal article" date="2014" name="Int. J. Syst. Evol. Microbiol.">
        <title>Sneathiella chungangensis sp. nov., isolated from a marine sand, and emended description of the genus Sneathiella.</title>
        <authorList>
            <person name="Siamphan C."/>
            <person name="Kim H."/>
            <person name="Lee J.S."/>
            <person name="Kim W."/>
        </authorList>
    </citation>
    <scope>NUCLEOTIDE SEQUENCE [LARGE SCALE GENOMIC DNA]</scope>
    <source>
        <strain evidence="7 8">KCTC 32476</strain>
    </source>
</reference>
<comment type="subcellular location">
    <subcellularLocation>
        <location evidence="1">Cell outer membrane</location>
    </subcellularLocation>
</comment>
<dbReference type="InterPro" id="IPR036737">
    <property type="entry name" value="OmpA-like_sf"/>
</dbReference>
<sequence length="292" mass="32203">MKHTIKFAMIGAASLVLAACGGKLEQAERLSPSGTEFQQALYAGYIELAKSEYQEGDYIDSDRFAEKAMAATRGEQVDPYHPEEWKLPKDREPVLAGARERLMAALGAGAAEKLPLQAAKAQTSFDCWVQEQEENFQPKDIAACRDAFVLAIEEIEKAMAPVVVVEEKVVVIEKKKPMMMAPKSFEVNFDFDSATPLPGSDAEIKAAAEYMKEFKDPQITIAGYTDTVGSVEYNDKLGERRAEAVAFMGMDMGMEPKRIIMRSYGKKDLKVQTADGVKNAANRRVVITVEGK</sequence>
<dbReference type="Gene3D" id="3.30.1330.60">
    <property type="entry name" value="OmpA-like domain"/>
    <property type="match status" value="1"/>
</dbReference>
<dbReference type="PRINTS" id="PR01021">
    <property type="entry name" value="OMPADOMAIN"/>
</dbReference>
<evidence type="ECO:0000313" key="7">
    <source>
        <dbReference type="EMBL" id="MZR23306.1"/>
    </source>
</evidence>
<organism evidence="7 8">
    <name type="scientific">Sneathiella chungangensis</name>
    <dbReference type="NCBI Taxonomy" id="1418234"/>
    <lineage>
        <taxon>Bacteria</taxon>
        <taxon>Pseudomonadati</taxon>
        <taxon>Pseudomonadota</taxon>
        <taxon>Alphaproteobacteria</taxon>
        <taxon>Sneathiellales</taxon>
        <taxon>Sneathiellaceae</taxon>
        <taxon>Sneathiella</taxon>
    </lineage>
</organism>
<dbReference type="Proteomes" id="UP000445696">
    <property type="component" value="Unassembled WGS sequence"/>
</dbReference>
<evidence type="ECO:0000256" key="3">
    <source>
        <dbReference type="ARBA" id="ARBA00023237"/>
    </source>
</evidence>
<dbReference type="EMBL" id="WTVA01000015">
    <property type="protein sequence ID" value="MZR23306.1"/>
    <property type="molecule type" value="Genomic_DNA"/>
</dbReference>
<evidence type="ECO:0000256" key="4">
    <source>
        <dbReference type="PROSITE-ProRule" id="PRU00473"/>
    </source>
</evidence>
<evidence type="ECO:0000256" key="5">
    <source>
        <dbReference type="SAM" id="SignalP"/>
    </source>
</evidence>
<keyword evidence="2 4" id="KW-0472">Membrane</keyword>
<dbReference type="AlphaFoldDB" id="A0A845MJ12"/>
<evidence type="ECO:0000256" key="1">
    <source>
        <dbReference type="ARBA" id="ARBA00004442"/>
    </source>
</evidence>
<feature type="domain" description="OmpA-like" evidence="6">
    <location>
        <begin position="176"/>
        <end position="292"/>
    </location>
</feature>
<evidence type="ECO:0000259" key="6">
    <source>
        <dbReference type="PROSITE" id="PS51123"/>
    </source>
</evidence>
<keyword evidence="8" id="KW-1185">Reference proteome</keyword>